<keyword evidence="7" id="KW-0961">Cell wall biogenesis/degradation</keyword>
<gene>
    <name evidence="9" type="ORF">LQV63_04075</name>
</gene>
<keyword evidence="4 9" id="KW-0378">Hydrolase</keyword>
<dbReference type="PANTHER" id="PTHR30417">
    <property type="entry name" value="N-ACETYLMURAMOYL-L-ALANINE AMIDASE AMID"/>
    <property type="match status" value="1"/>
</dbReference>
<comment type="catalytic activity">
    <reaction evidence="1">
        <text>Hydrolyzes the link between N-acetylmuramoyl residues and L-amino acid residues in certain cell-wall glycopeptides.</text>
        <dbReference type="EC" id="3.5.1.28"/>
    </reaction>
</comment>
<dbReference type="Pfam" id="PF07833">
    <property type="entry name" value="Cu_amine_oxidN1"/>
    <property type="match status" value="1"/>
</dbReference>
<dbReference type="InterPro" id="IPR036505">
    <property type="entry name" value="Amidase/PGRP_sf"/>
</dbReference>
<evidence type="ECO:0000256" key="4">
    <source>
        <dbReference type="ARBA" id="ARBA00022801"/>
    </source>
</evidence>
<reference evidence="9 10" key="1">
    <citation type="submission" date="2021-11" db="EMBL/GenBank/DDBJ databases">
        <title>Draft genome sequence of Paenibacillus profundus YoMME, a new Gram-positive bacteria with exoelectrogenic properties.</title>
        <authorList>
            <person name="Hubenova Y."/>
            <person name="Hubenova E."/>
            <person name="Manasiev Y."/>
            <person name="Peykov S."/>
            <person name="Mitov M."/>
        </authorList>
    </citation>
    <scope>NUCLEOTIDE SEQUENCE [LARGE SCALE GENOMIC DNA]</scope>
    <source>
        <strain evidence="9 10">YoMME</strain>
    </source>
</reference>
<evidence type="ECO:0000256" key="6">
    <source>
        <dbReference type="ARBA" id="ARBA00023287"/>
    </source>
</evidence>
<sequence>MSIEIKQRLLPDGRPNKPNKPMVPGWITIHNTDNLTGTAESHARYILDGSGGRQASWHYTVDDVDIFQHLRDNEQGWHAGDGDGPGNQTSLGMEVCMFIGMKTEVAWRNAAWLAAFLINRHKLTAEHVVPHQKWSGKLCPSQLLPYWSKFINMVKEEHIRKQPCFAPIRDIGAAIGAPVVWDNGSKTASINGNNVAGGRLIGGKAYAPVRAVAEAAGAKVNWNGKEKTISIQLHL</sequence>
<dbReference type="InterPro" id="IPR051206">
    <property type="entry name" value="NAMLAA_amidase_2"/>
</dbReference>
<name>A0ABS8YDB9_9BACL</name>
<proteinExistence type="inferred from homology"/>
<dbReference type="CDD" id="cd06583">
    <property type="entry name" value="PGRP"/>
    <property type="match status" value="1"/>
</dbReference>
<comment type="caution">
    <text evidence="9">The sequence shown here is derived from an EMBL/GenBank/DDBJ whole genome shotgun (WGS) entry which is preliminary data.</text>
</comment>
<evidence type="ECO:0000256" key="7">
    <source>
        <dbReference type="ARBA" id="ARBA00023316"/>
    </source>
</evidence>
<dbReference type="InterPro" id="IPR036582">
    <property type="entry name" value="Mao_N_sf"/>
</dbReference>
<dbReference type="EMBL" id="JAJNBZ010000002">
    <property type="protein sequence ID" value="MCE5168490.1"/>
    <property type="molecule type" value="Genomic_DNA"/>
</dbReference>
<dbReference type="PANTHER" id="PTHR30417:SF11">
    <property type="entry name" value="N-ACETYLMURAMOYL-L-ALANINE AMIDASE XLYA"/>
    <property type="match status" value="1"/>
</dbReference>
<feature type="domain" description="N-acetylmuramoyl-L-alanine amidase" evidence="8">
    <location>
        <begin position="12"/>
        <end position="158"/>
    </location>
</feature>
<organism evidence="9 10">
    <name type="scientific">Paenibacillus profundus</name>
    <dbReference type="NCBI Taxonomy" id="1173085"/>
    <lineage>
        <taxon>Bacteria</taxon>
        <taxon>Bacillati</taxon>
        <taxon>Bacillota</taxon>
        <taxon>Bacilli</taxon>
        <taxon>Bacillales</taxon>
        <taxon>Paenibacillaceae</taxon>
        <taxon>Paenibacillus</taxon>
    </lineage>
</organism>
<dbReference type="SMART" id="SM00644">
    <property type="entry name" value="Ami_2"/>
    <property type="match status" value="1"/>
</dbReference>
<dbReference type="EC" id="3.5.1.28" evidence="3"/>
<dbReference type="Gene3D" id="3.40.80.10">
    <property type="entry name" value="Peptidoglycan recognition protein-like"/>
    <property type="match status" value="1"/>
</dbReference>
<keyword evidence="6" id="KW-0178">Competence</keyword>
<evidence type="ECO:0000256" key="5">
    <source>
        <dbReference type="ARBA" id="ARBA00022969"/>
    </source>
</evidence>
<protein>
    <recommendedName>
        <fullName evidence="3">N-acetylmuramoyl-L-alanine amidase</fullName>
        <ecNumber evidence="3">3.5.1.28</ecNumber>
    </recommendedName>
</protein>
<dbReference type="RefSeq" id="WP_233695736.1">
    <property type="nucleotide sequence ID" value="NZ_JAJNBZ010000002.1"/>
</dbReference>
<dbReference type="GO" id="GO:0008745">
    <property type="term" value="F:N-acetylmuramoyl-L-alanine amidase activity"/>
    <property type="evidence" value="ECO:0007669"/>
    <property type="project" value="UniProtKB-EC"/>
</dbReference>
<evidence type="ECO:0000256" key="1">
    <source>
        <dbReference type="ARBA" id="ARBA00001561"/>
    </source>
</evidence>
<evidence type="ECO:0000313" key="10">
    <source>
        <dbReference type="Proteomes" id="UP001199916"/>
    </source>
</evidence>
<dbReference type="Pfam" id="PF01510">
    <property type="entry name" value="Amidase_2"/>
    <property type="match status" value="1"/>
</dbReference>
<evidence type="ECO:0000259" key="8">
    <source>
        <dbReference type="SMART" id="SM00644"/>
    </source>
</evidence>
<dbReference type="Proteomes" id="UP001199916">
    <property type="component" value="Unassembled WGS sequence"/>
</dbReference>
<dbReference type="InterPro" id="IPR002502">
    <property type="entry name" value="Amidase_domain"/>
</dbReference>
<keyword evidence="5" id="KW-0749">Sporulation</keyword>
<comment type="similarity">
    <text evidence="2">Belongs to the N-acetylmuramoyl-L-alanine amidase 2 family.</text>
</comment>
<evidence type="ECO:0000256" key="3">
    <source>
        <dbReference type="ARBA" id="ARBA00011901"/>
    </source>
</evidence>
<accession>A0ABS8YDB9</accession>
<keyword evidence="10" id="KW-1185">Reference proteome</keyword>
<evidence type="ECO:0000313" key="9">
    <source>
        <dbReference type="EMBL" id="MCE5168490.1"/>
    </source>
</evidence>
<dbReference type="SUPFAM" id="SSF55383">
    <property type="entry name" value="Copper amine oxidase, domain N"/>
    <property type="match status" value="1"/>
</dbReference>
<dbReference type="InterPro" id="IPR012854">
    <property type="entry name" value="Cu_amine_oxidase-like_N"/>
</dbReference>
<dbReference type="SUPFAM" id="SSF55846">
    <property type="entry name" value="N-acetylmuramoyl-L-alanine amidase-like"/>
    <property type="match status" value="1"/>
</dbReference>
<evidence type="ECO:0000256" key="2">
    <source>
        <dbReference type="ARBA" id="ARBA00007553"/>
    </source>
</evidence>